<dbReference type="CTD" id="6752433"/>
<organism evidence="1 2">
    <name type="scientific">Trichoplax adhaerens</name>
    <name type="common">Trichoplax reptans</name>
    <dbReference type="NCBI Taxonomy" id="10228"/>
    <lineage>
        <taxon>Eukaryota</taxon>
        <taxon>Metazoa</taxon>
        <taxon>Placozoa</taxon>
        <taxon>Uniplacotomia</taxon>
        <taxon>Trichoplacea</taxon>
        <taxon>Trichoplacidae</taxon>
        <taxon>Trichoplax</taxon>
    </lineage>
</organism>
<dbReference type="PANTHER" id="PTHR21446:SF12">
    <property type="entry name" value="POTASSIUM CHANNEL TETRAMERIZATION DOMAIN CONTAINING 1"/>
    <property type="match status" value="1"/>
</dbReference>
<dbReference type="InterPro" id="IPR052787">
    <property type="entry name" value="MAVS"/>
</dbReference>
<gene>
    <name evidence="1" type="ORF">TRIADDRAFT_54958</name>
</gene>
<dbReference type="OrthoDB" id="10040310at2759"/>
<dbReference type="InParanoid" id="B3RTG6"/>
<proteinExistence type="predicted"/>
<dbReference type="RefSeq" id="XP_002111220.1">
    <property type="nucleotide sequence ID" value="XM_002111184.1"/>
</dbReference>
<dbReference type="AlphaFoldDB" id="B3RTG6"/>
<reference evidence="1 2" key="1">
    <citation type="journal article" date="2008" name="Nature">
        <title>The Trichoplax genome and the nature of placozoans.</title>
        <authorList>
            <person name="Srivastava M."/>
            <person name="Begovic E."/>
            <person name="Chapman J."/>
            <person name="Putnam N.H."/>
            <person name="Hellsten U."/>
            <person name="Kawashima T."/>
            <person name="Kuo A."/>
            <person name="Mitros T."/>
            <person name="Salamov A."/>
            <person name="Carpenter M.L."/>
            <person name="Signorovitch A.Y."/>
            <person name="Moreno M.A."/>
            <person name="Kamm K."/>
            <person name="Grimwood J."/>
            <person name="Schmutz J."/>
            <person name="Shapiro H."/>
            <person name="Grigoriev I.V."/>
            <person name="Buss L.W."/>
            <person name="Schierwater B."/>
            <person name="Dellaporta S.L."/>
            <person name="Rokhsar D.S."/>
        </authorList>
    </citation>
    <scope>NUCLEOTIDE SEQUENCE [LARGE SCALE GENOMIC DNA]</scope>
    <source>
        <strain evidence="1 2">Grell-BS-1999</strain>
    </source>
</reference>
<dbReference type="KEGG" id="tad:TRIADDRAFT_54958"/>
<name>B3RTG6_TRIAD</name>
<accession>B3RTG6</accession>
<evidence type="ECO:0000313" key="1">
    <source>
        <dbReference type="EMBL" id="EDV27224.1"/>
    </source>
</evidence>
<dbReference type="PANTHER" id="PTHR21446">
    <property type="entry name" value="DUF3504 DOMAIN-CONTAINING PROTEIN"/>
    <property type="match status" value="1"/>
</dbReference>
<keyword evidence="2" id="KW-1185">Reference proteome</keyword>
<protein>
    <submittedName>
        <fullName evidence="1">Uncharacterized protein</fullName>
    </submittedName>
</protein>
<dbReference type="HOGENOM" id="CLU_746670_0_0_1"/>
<dbReference type="GeneID" id="6752433"/>
<evidence type="ECO:0000313" key="2">
    <source>
        <dbReference type="Proteomes" id="UP000009022"/>
    </source>
</evidence>
<dbReference type="Proteomes" id="UP000009022">
    <property type="component" value="Unassembled WGS sequence"/>
</dbReference>
<dbReference type="EMBL" id="DS985243">
    <property type="protein sequence ID" value="EDV27224.1"/>
    <property type="molecule type" value="Genomic_DNA"/>
</dbReference>
<sequence>MSRFQDILTPHDAVLVERGEIGDANAVQLRNAVFWFNSNIFDRKKPQDHANILAEDYKIVKKRYGKQVEFNSFKNRKGQSAAKKRVPDGHHDTGIEYIVDYFEKYLQAIPNHGPFYRKLLSTNSQESESVIRYSDEVMTLADLDELGKWKRHWNKFAQEEVDRTIGSEISDDEILHQLGIISTDDSELLLKAVYWLNYNDLGLLEFKNQQELRKSRLKLITKKGKQFIRLKHDIGATEVQGSVNDLRSKIYIIYMNAVSGFDDTKFYFRPIMDAASKDKTEFSESSLSTSHLRELHKWAKSINDFMKEIRSNSLLPTGCCKITPEIKSKLMEALSSLPIQHNHLSCIISSNDNVNASKRPLSDTRPAKKKK</sequence>